<accession>A0ABV8RQA3</accession>
<sequence>MPRLSFGQVEAVLAQLTGVAPDKRVAFSSRLKNLQKQGLRGEGSEPGRGRAAVMSFGELVQLATGVELLRLGLPPQRAASLVRHNWNQLRYSAYLATFTDFEAAELAEQNDLDAPELTYAWLFRSDALAELTAFGASEFDDYEAVEAIALSNLRTLFDTGASGGADDVDGVPRRYLAINGTALCRQLISIIAHDFKFALVTEMREDLLEEARRLTDFIKSMPLTDGLSLSPEQTERVKRQMLDLGETDFSVSPPIPAERVRAQAKELIKRISRSACDALIAISQDGEIVMDDSSRSALKELATHGALVAGSGENLLAITLVGQVAHRILKDTQSDGYS</sequence>
<reference evidence="2" key="1">
    <citation type="journal article" date="2019" name="Int. J. Syst. Evol. Microbiol.">
        <title>The Global Catalogue of Microorganisms (GCM) 10K type strain sequencing project: providing services to taxonomists for standard genome sequencing and annotation.</title>
        <authorList>
            <consortium name="The Broad Institute Genomics Platform"/>
            <consortium name="The Broad Institute Genome Sequencing Center for Infectious Disease"/>
            <person name="Wu L."/>
            <person name="Ma J."/>
        </authorList>
    </citation>
    <scope>NUCLEOTIDE SEQUENCE [LARGE SCALE GENOMIC DNA]</scope>
    <source>
        <strain evidence="2">CGMCC 1.12989</strain>
    </source>
</reference>
<organism evidence="1 2">
    <name type="scientific">Novosphingobium tardum</name>
    <dbReference type="NCBI Taxonomy" id="1538021"/>
    <lineage>
        <taxon>Bacteria</taxon>
        <taxon>Pseudomonadati</taxon>
        <taxon>Pseudomonadota</taxon>
        <taxon>Alphaproteobacteria</taxon>
        <taxon>Sphingomonadales</taxon>
        <taxon>Sphingomonadaceae</taxon>
        <taxon>Novosphingobium</taxon>
    </lineage>
</organism>
<comment type="caution">
    <text evidence="1">The sequence shown here is derived from an EMBL/GenBank/DDBJ whole genome shotgun (WGS) entry which is preliminary data.</text>
</comment>
<name>A0ABV8RQA3_9SPHN</name>
<keyword evidence="2" id="KW-1185">Reference proteome</keyword>
<protein>
    <submittedName>
        <fullName evidence="1">Uncharacterized protein</fullName>
    </submittedName>
</protein>
<gene>
    <name evidence="1" type="ORF">ACFO0A_10400</name>
</gene>
<evidence type="ECO:0000313" key="2">
    <source>
        <dbReference type="Proteomes" id="UP001595828"/>
    </source>
</evidence>
<dbReference type="Proteomes" id="UP001595828">
    <property type="component" value="Unassembled WGS sequence"/>
</dbReference>
<dbReference type="RefSeq" id="WP_379538937.1">
    <property type="nucleotide sequence ID" value="NZ_JBHSDR010000006.1"/>
</dbReference>
<evidence type="ECO:0000313" key="1">
    <source>
        <dbReference type="EMBL" id="MFC4295464.1"/>
    </source>
</evidence>
<proteinExistence type="predicted"/>
<dbReference type="EMBL" id="JBHSDR010000006">
    <property type="protein sequence ID" value="MFC4295464.1"/>
    <property type="molecule type" value="Genomic_DNA"/>
</dbReference>